<evidence type="ECO:0008006" key="3">
    <source>
        <dbReference type="Google" id="ProtNLM"/>
    </source>
</evidence>
<dbReference type="InterPro" id="IPR012902">
    <property type="entry name" value="N_methyl_site"/>
</dbReference>
<keyword evidence="1" id="KW-0472">Membrane</keyword>
<dbReference type="PROSITE" id="PS00409">
    <property type="entry name" value="PROKAR_NTER_METHYL"/>
    <property type="match status" value="1"/>
</dbReference>
<keyword evidence="1" id="KW-0812">Transmembrane</keyword>
<accession>A0A6S6U7Y4</accession>
<sequence>MNTNFTKNLYTRHKGFSLLELIVVVLIVSLIGFLVFSSAVKQQQKTKILDPSTLPSTFRASFKGQGDIELFCINKCKECYVMQGANISPYEGGIDFGKELKVHLLDDDNHFVEVDDLGRIKDKKVCLRYHLYANGSTSQMVIVNKQGIYFLPSYFGEATKVADMEEAKELWIKEDYSLRDSGSFY</sequence>
<dbReference type="AlphaFoldDB" id="A0A6S6U7Y4"/>
<reference evidence="2" key="1">
    <citation type="submission" date="2020-01" db="EMBL/GenBank/DDBJ databases">
        <authorList>
            <person name="Meier V. D."/>
            <person name="Meier V D."/>
        </authorList>
    </citation>
    <scope>NUCLEOTIDE SEQUENCE</scope>
    <source>
        <strain evidence="2">HLG_WM_MAG_02</strain>
    </source>
</reference>
<proteinExistence type="predicted"/>
<evidence type="ECO:0000313" key="2">
    <source>
        <dbReference type="EMBL" id="CAA6824218.1"/>
    </source>
</evidence>
<evidence type="ECO:0000256" key="1">
    <source>
        <dbReference type="SAM" id="Phobius"/>
    </source>
</evidence>
<gene>
    <name evidence="2" type="ORF">HELGO_WM23184</name>
</gene>
<protein>
    <recommendedName>
        <fullName evidence="3">Prepilin-type N-terminal cleavage/methylation domain-containing protein</fullName>
    </recommendedName>
</protein>
<dbReference type="NCBIfam" id="TIGR02532">
    <property type="entry name" value="IV_pilin_GFxxxE"/>
    <property type="match status" value="1"/>
</dbReference>
<dbReference type="EMBL" id="CACVAZ010000174">
    <property type="protein sequence ID" value="CAA6824218.1"/>
    <property type="molecule type" value="Genomic_DNA"/>
</dbReference>
<feature type="transmembrane region" description="Helical" evidence="1">
    <location>
        <begin position="15"/>
        <end position="36"/>
    </location>
</feature>
<organism evidence="2">
    <name type="scientific">uncultured Sulfurovum sp</name>
    <dbReference type="NCBI Taxonomy" id="269237"/>
    <lineage>
        <taxon>Bacteria</taxon>
        <taxon>Pseudomonadati</taxon>
        <taxon>Campylobacterota</taxon>
        <taxon>Epsilonproteobacteria</taxon>
        <taxon>Campylobacterales</taxon>
        <taxon>Sulfurovaceae</taxon>
        <taxon>Sulfurovum</taxon>
        <taxon>environmental samples</taxon>
    </lineage>
</organism>
<dbReference type="Pfam" id="PF07963">
    <property type="entry name" value="N_methyl"/>
    <property type="match status" value="1"/>
</dbReference>
<keyword evidence="1" id="KW-1133">Transmembrane helix</keyword>
<name>A0A6S6U7Y4_9BACT</name>